<feature type="transmembrane region" description="Helical" evidence="1">
    <location>
        <begin position="15"/>
        <end position="33"/>
    </location>
</feature>
<keyword evidence="1" id="KW-1133">Transmembrane helix</keyword>
<organism evidence="2 3">
    <name type="scientific">candidate division MSBL1 archaeon SCGC-AAA382A20</name>
    <dbReference type="NCBI Taxonomy" id="1698280"/>
    <lineage>
        <taxon>Archaea</taxon>
        <taxon>Methanobacteriati</taxon>
        <taxon>Methanobacteriota</taxon>
        <taxon>candidate division MSBL1</taxon>
    </lineage>
</organism>
<reference evidence="2 3" key="1">
    <citation type="journal article" date="2016" name="Sci. Rep.">
        <title>Metabolic traits of an uncultured archaeal lineage -MSBL1- from brine pools of the Red Sea.</title>
        <authorList>
            <person name="Mwirichia R."/>
            <person name="Alam I."/>
            <person name="Rashid M."/>
            <person name="Vinu M."/>
            <person name="Ba-Alawi W."/>
            <person name="Anthony Kamau A."/>
            <person name="Kamanda Ngugi D."/>
            <person name="Goker M."/>
            <person name="Klenk H.P."/>
            <person name="Bajic V."/>
            <person name="Stingl U."/>
        </authorList>
    </citation>
    <scope>NUCLEOTIDE SEQUENCE [LARGE SCALE GENOMIC DNA]</scope>
    <source>
        <strain evidence="2">SCGC-AAA382A20</strain>
    </source>
</reference>
<dbReference type="Proteomes" id="UP000070263">
    <property type="component" value="Unassembled WGS sequence"/>
</dbReference>
<evidence type="ECO:0008006" key="4">
    <source>
        <dbReference type="Google" id="ProtNLM"/>
    </source>
</evidence>
<comment type="caution">
    <text evidence="2">The sequence shown here is derived from an EMBL/GenBank/DDBJ whole genome shotgun (WGS) entry which is preliminary data.</text>
</comment>
<evidence type="ECO:0000313" key="2">
    <source>
        <dbReference type="EMBL" id="KXB07293.1"/>
    </source>
</evidence>
<accession>A0A133VLJ6</accession>
<evidence type="ECO:0000256" key="1">
    <source>
        <dbReference type="SAM" id="Phobius"/>
    </source>
</evidence>
<keyword evidence="3" id="KW-1185">Reference proteome</keyword>
<keyword evidence="1" id="KW-0472">Membrane</keyword>
<dbReference type="AlphaFoldDB" id="A0A133VLJ6"/>
<sequence length="97" mass="10720">MGVLDRLREGLDRKSPWLAAFLNVVWGLGYLYAGKKKLVGISLLTLIAAVQMASIAFLTGSISARSFQLVLMGSMLFVSLALARDAYIETKKRNEKR</sequence>
<keyword evidence="1" id="KW-0812">Transmembrane</keyword>
<proteinExistence type="predicted"/>
<evidence type="ECO:0000313" key="3">
    <source>
        <dbReference type="Proteomes" id="UP000070263"/>
    </source>
</evidence>
<feature type="transmembrane region" description="Helical" evidence="1">
    <location>
        <begin position="40"/>
        <end position="60"/>
    </location>
</feature>
<gene>
    <name evidence="2" type="ORF">AKJ51_01665</name>
</gene>
<feature type="transmembrane region" description="Helical" evidence="1">
    <location>
        <begin position="66"/>
        <end position="87"/>
    </location>
</feature>
<name>A0A133VLJ6_9EURY</name>
<dbReference type="EMBL" id="LHYE01000011">
    <property type="protein sequence ID" value="KXB07293.1"/>
    <property type="molecule type" value="Genomic_DNA"/>
</dbReference>
<protein>
    <recommendedName>
        <fullName evidence="4">DUF5683 domain-containing protein</fullName>
    </recommendedName>
</protein>